<reference evidence="1" key="1">
    <citation type="submission" date="2020-04" db="EMBL/GenBank/DDBJ databases">
        <title>A chromosome-scale assembly and high-density genetic map of the yellow drum (Nibea albiflora) genome.</title>
        <authorList>
            <person name="Xu D."/>
            <person name="Zhang W."/>
            <person name="Chen R."/>
            <person name="Tan P."/>
            <person name="Wang L."/>
            <person name="Song H."/>
            <person name="Tian L."/>
            <person name="Zhu Q."/>
            <person name="Wang B."/>
        </authorList>
    </citation>
    <scope>NUCLEOTIDE SEQUENCE</scope>
    <source>
        <strain evidence="1">ZJHYS-2018</strain>
    </source>
</reference>
<gene>
    <name evidence="1" type="ORF">GBF38_012642</name>
</gene>
<evidence type="ECO:0000313" key="2">
    <source>
        <dbReference type="Proteomes" id="UP000805704"/>
    </source>
</evidence>
<comment type="caution">
    <text evidence="1">The sequence shown here is derived from an EMBL/GenBank/DDBJ whole genome shotgun (WGS) entry which is preliminary data.</text>
</comment>
<dbReference type="Proteomes" id="UP000805704">
    <property type="component" value="Chromosome 2"/>
</dbReference>
<keyword evidence="2" id="KW-1185">Reference proteome</keyword>
<proteinExistence type="predicted"/>
<sequence length="95" mass="10939">MLESIEEHEVEAYLGAVDYPQSSTWTEILTINGNQLRFKVDTGASVTAIPEPEYTKDRTCWFMLVIFILFWFIVLTAALSDIWFDLVPLHKSLDP</sequence>
<accession>A0ACB7EYG7</accession>
<organism evidence="1 2">
    <name type="scientific">Nibea albiflora</name>
    <name type="common">Yellow drum</name>
    <name type="synonym">Corvina albiflora</name>
    <dbReference type="NCBI Taxonomy" id="240163"/>
    <lineage>
        <taxon>Eukaryota</taxon>
        <taxon>Metazoa</taxon>
        <taxon>Chordata</taxon>
        <taxon>Craniata</taxon>
        <taxon>Vertebrata</taxon>
        <taxon>Euteleostomi</taxon>
        <taxon>Actinopterygii</taxon>
        <taxon>Neopterygii</taxon>
        <taxon>Teleostei</taxon>
        <taxon>Neoteleostei</taxon>
        <taxon>Acanthomorphata</taxon>
        <taxon>Eupercaria</taxon>
        <taxon>Sciaenidae</taxon>
        <taxon>Nibea</taxon>
    </lineage>
</organism>
<protein>
    <submittedName>
        <fullName evidence="1">Uncharacterized protein</fullName>
    </submittedName>
</protein>
<evidence type="ECO:0000313" key="1">
    <source>
        <dbReference type="EMBL" id="KAG8007304.1"/>
    </source>
</evidence>
<name>A0ACB7EYG7_NIBAL</name>
<dbReference type="EMBL" id="CM024790">
    <property type="protein sequence ID" value="KAG8007304.1"/>
    <property type="molecule type" value="Genomic_DNA"/>
</dbReference>